<proteinExistence type="predicted"/>
<accession>A0A6C0IN31</accession>
<dbReference type="EMBL" id="MN740212">
    <property type="protein sequence ID" value="QHT93990.1"/>
    <property type="molecule type" value="Genomic_DNA"/>
</dbReference>
<protein>
    <submittedName>
        <fullName evidence="2">Uncharacterized protein</fullName>
    </submittedName>
</protein>
<feature type="region of interest" description="Disordered" evidence="1">
    <location>
        <begin position="344"/>
        <end position="364"/>
    </location>
</feature>
<evidence type="ECO:0000313" key="2">
    <source>
        <dbReference type="EMBL" id="QHT93990.1"/>
    </source>
</evidence>
<evidence type="ECO:0000256" key="1">
    <source>
        <dbReference type="SAM" id="MobiDB-lite"/>
    </source>
</evidence>
<dbReference type="AlphaFoldDB" id="A0A6C0IN31"/>
<dbReference type="InterPro" id="IPR012295">
    <property type="entry name" value="TBP_dom_sf"/>
</dbReference>
<reference evidence="2" key="1">
    <citation type="journal article" date="2020" name="Nature">
        <title>Giant virus diversity and host interactions through global metagenomics.</title>
        <authorList>
            <person name="Schulz F."/>
            <person name="Roux S."/>
            <person name="Paez-Espino D."/>
            <person name="Jungbluth S."/>
            <person name="Walsh D.A."/>
            <person name="Denef V.J."/>
            <person name="McMahon K.D."/>
            <person name="Konstantinidis K.T."/>
            <person name="Eloe-Fadrosh E.A."/>
            <person name="Kyrpides N.C."/>
            <person name="Woyke T."/>
        </authorList>
    </citation>
    <scope>NUCLEOTIDE SEQUENCE</scope>
    <source>
        <strain evidence="2">GVMAG-M-3300024258-14</strain>
    </source>
</reference>
<name>A0A6C0IN31_9ZZZZ</name>
<dbReference type="Gene3D" id="3.30.310.10">
    <property type="entry name" value="TATA-Binding Protein"/>
    <property type="match status" value="1"/>
</dbReference>
<dbReference type="SUPFAM" id="SSF55945">
    <property type="entry name" value="TATA-box binding protein-like"/>
    <property type="match status" value="1"/>
</dbReference>
<feature type="compositionally biased region" description="Basic residues" evidence="1">
    <location>
        <begin position="354"/>
        <end position="364"/>
    </location>
</feature>
<sequence length="379" mass="44416">MDINDEWKMFLSSSDRKDYDRKDETQQNDDSFSVPVPTPLYISTKTNIAFLKRQTDDSIIPVFENENENELVKGKEIDILSLFWDVPVIPYEAPTNGILKKQILIKSEKQEDLQKMKDKLLSIKHYDEYIITSINNPKGRVKFKDKRKISIGLCKKDITSFRCKQKSAFDNCVAFIMRLNIEGCFKEFHIKLFNTGKLEIPGVKDDKIFDLIIENLIEMLKPRMDLYLIPISDYNMEVLINSNFNCGFYIKRDVLYKILKYEKNISTIYDPCMYPGIQCKYNYEIKNEDGTTTQKKVSFMIFRTGSVLIMGKCKEKILFEMYDFVSKLLIEKYESISQGNLENDNLENESATKSKTKPKKNKKKIIMIDNKLDETKEET</sequence>
<organism evidence="2">
    <name type="scientific">viral metagenome</name>
    <dbReference type="NCBI Taxonomy" id="1070528"/>
    <lineage>
        <taxon>unclassified sequences</taxon>
        <taxon>metagenomes</taxon>
        <taxon>organismal metagenomes</taxon>
    </lineage>
</organism>